<protein>
    <submittedName>
        <fullName evidence="2">Uncharacterized protein</fullName>
    </submittedName>
</protein>
<feature type="region of interest" description="Disordered" evidence="1">
    <location>
        <begin position="1"/>
        <end position="70"/>
    </location>
</feature>
<comment type="caution">
    <text evidence="2">The sequence shown here is derived from an EMBL/GenBank/DDBJ whole genome shotgun (WGS) entry which is preliminary data.</text>
</comment>
<gene>
    <name evidence="2" type="ORF">L345_05367</name>
</gene>
<organism evidence="2 3">
    <name type="scientific">Ophiophagus hannah</name>
    <name type="common">King cobra</name>
    <name type="synonym">Naja hannah</name>
    <dbReference type="NCBI Taxonomy" id="8665"/>
    <lineage>
        <taxon>Eukaryota</taxon>
        <taxon>Metazoa</taxon>
        <taxon>Chordata</taxon>
        <taxon>Craniata</taxon>
        <taxon>Vertebrata</taxon>
        <taxon>Euteleostomi</taxon>
        <taxon>Lepidosauria</taxon>
        <taxon>Squamata</taxon>
        <taxon>Bifurcata</taxon>
        <taxon>Unidentata</taxon>
        <taxon>Episquamata</taxon>
        <taxon>Toxicofera</taxon>
        <taxon>Serpentes</taxon>
        <taxon>Colubroidea</taxon>
        <taxon>Elapidae</taxon>
        <taxon>Elapinae</taxon>
        <taxon>Ophiophagus</taxon>
    </lineage>
</organism>
<feature type="compositionally biased region" description="Basic and acidic residues" evidence="1">
    <location>
        <begin position="51"/>
        <end position="66"/>
    </location>
</feature>
<sequence>MKDHSLHFMSEEEGEGRRKRRGGGGEEEDEEGEGEEEINKNVTFTTQTSGGKEEYQNQHGGRENSKTFKRGKKVKLLSQNSEDFGVVNMMVACSNQTEKEHLQPFETFIDVKSVFDSVFREKLMATTRDQEFLPLIYTLYSNTGIKIPTETIKSMNNKMDVLACLPLGQIMKNQKVIPGRISGQVFAAMKAVGLLIVQILITNGEKLNSFFEEIEHVIGRKLEATKTEHTMKFHSSNCSKPYKHQRYAFLLQETLVPLPTQSSLHMFTHPLYFEADPLRNLKVANKRVMYLRQKTVEG</sequence>
<proteinExistence type="predicted"/>
<name>V8P2S9_OPHHA</name>
<dbReference type="AlphaFoldDB" id="V8P2S9"/>
<evidence type="ECO:0000313" key="2">
    <source>
        <dbReference type="EMBL" id="ETE68834.1"/>
    </source>
</evidence>
<feature type="compositionally biased region" description="Polar residues" evidence="1">
    <location>
        <begin position="40"/>
        <end position="50"/>
    </location>
</feature>
<evidence type="ECO:0000313" key="3">
    <source>
        <dbReference type="Proteomes" id="UP000018936"/>
    </source>
</evidence>
<dbReference type="EMBL" id="AZIM01000922">
    <property type="protein sequence ID" value="ETE68834.1"/>
    <property type="molecule type" value="Genomic_DNA"/>
</dbReference>
<accession>V8P2S9</accession>
<feature type="compositionally biased region" description="Acidic residues" evidence="1">
    <location>
        <begin position="25"/>
        <end position="36"/>
    </location>
</feature>
<keyword evidence="3" id="KW-1185">Reference proteome</keyword>
<feature type="non-terminal residue" evidence="2">
    <location>
        <position position="298"/>
    </location>
</feature>
<reference evidence="2 3" key="1">
    <citation type="journal article" date="2013" name="Proc. Natl. Acad. Sci. U.S.A.">
        <title>The king cobra genome reveals dynamic gene evolution and adaptation in the snake venom system.</title>
        <authorList>
            <person name="Vonk F.J."/>
            <person name="Casewell N.R."/>
            <person name="Henkel C.V."/>
            <person name="Heimberg A.M."/>
            <person name="Jansen H.J."/>
            <person name="McCleary R.J."/>
            <person name="Kerkkamp H.M."/>
            <person name="Vos R.A."/>
            <person name="Guerreiro I."/>
            <person name="Calvete J.J."/>
            <person name="Wuster W."/>
            <person name="Woods A.E."/>
            <person name="Logan J.M."/>
            <person name="Harrison R.A."/>
            <person name="Castoe T.A."/>
            <person name="de Koning A.P."/>
            <person name="Pollock D.D."/>
            <person name="Yandell M."/>
            <person name="Calderon D."/>
            <person name="Renjifo C."/>
            <person name="Currier R.B."/>
            <person name="Salgado D."/>
            <person name="Pla D."/>
            <person name="Sanz L."/>
            <person name="Hyder A.S."/>
            <person name="Ribeiro J.M."/>
            <person name="Arntzen J.W."/>
            <person name="van den Thillart G.E."/>
            <person name="Boetzer M."/>
            <person name="Pirovano W."/>
            <person name="Dirks R.P."/>
            <person name="Spaink H.P."/>
            <person name="Duboule D."/>
            <person name="McGlinn E."/>
            <person name="Kini R.M."/>
            <person name="Richardson M.K."/>
        </authorList>
    </citation>
    <scope>NUCLEOTIDE SEQUENCE</scope>
    <source>
        <tissue evidence="2">Blood</tissue>
    </source>
</reference>
<dbReference type="Proteomes" id="UP000018936">
    <property type="component" value="Unassembled WGS sequence"/>
</dbReference>
<evidence type="ECO:0000256" key="1">
    <source>
        <dbReference type="SAM" id="MobiDB-lite"/>
    </source>
</evidence>
<feature type="compositionally biased region" description="Basic and acidic residues" evidence="1">
    <location>
        <begin position="1"/>
        <end position="10"/>
    </location>
</feature>